<proteinExistence type="predicted"/>
<reference evidence="3" key="1">
    <citation type="submission" date="2017-04" db="EMBL/GenBank/DDBJ databases">
        <title>Function of individual gut microbiota members based on whole genome sequencing of pure cultures obtained from chicken caecum.</title>
        <authorList>
            <person name="Medvecky M."/>
            <person name="Cejkova D."/>
            <person name="Polansky O."/>
            <person name="Karasova D."/>
            <person name="Kubasova T."/>
            <person name="Cizek A."/>
            <person name="Rychlik I."/>
        </authorList>
    </citation>
    <scope>NUCLEOTIDE SEQUENCE [LARGE SCALE GENOMIC DNA]</scope>
    <source>
        <strain evidence="3">An189</strain>
    </source>
</reference>
<keyword evidence="1" id="KW-1277">Toxin-antitoxin system</keyword>
<accession>A0A1Y4JL37</accession>
<evidence type="ECO:0000313" key="3">
    <source>
        <dbReference type="Proteomes" id="UP000196587"/>
    </source>
</evidence>
<dbReference type="EMBL" id="NFKE01000021">
    <property type="protein sequence ID" value="OUP31489.1"/>
    <property type="molecule type" value="Genomic_DNA"/>
</dbReference>
<gene>
    <name evidence="2" type="ORF">B5F24_16790</name>
</gene>
<protein>
    <recommendedName>
        <fullName evidence="4">Type II toxin-antitoxin system RelE/ParE family toxin</fullName>
    </recommendedName>
</protein>
<dbReference type="Proteomes" id="UP000196587">
    <property type="component" value="Unassembled WGS sequence"/>
</dbReference>
<dbReference type="AlphaFoldDB" id="A0A1Y4JL37"/>
<evidence type="ECO:0000256" key="1">
    <source>
        <dbReference type="ARBA" id="ARBA00022649"/>
    </source>
</evidence>
<dbReference type="InterPro" id="IPR035093">
    <property type="entry name" value="RelE/ParE_toxin_dom_sf"/>
</dbReference>
<evidence type="ECO:0008006" key="4">
    <source>
        <dbReference type="Google" id="ProtNLM"/>
    </source>
</evidence>
<name>A0A1Y4JL37_9BACE</name>
<dbReference type="InterPro" id="IPR007712">
    <property type="entry name" value="RelE/ParE_toxin"/>
</dbReference>
<organism evidence="2 3">
    <name type="scientific">Bacteroides clarus</name>
    <dbReference type="NCBI Taxonomy" id="626929"/>
    <lineage>
        <taxon>Bacteria</taxon>
        <taxon>Pseudomonadati</taxon>
        <taxon>Bacteroidota</taxon>
        <taxon>Bacteroidia</taxon>
        <taxon>Bacteroidales</taxon>
        <taxon>Bacteroidaceae</taxon>
        <taxon>Bacteroides</taxon>
    </lineage>
</organism>
<sequence length="114" mass="13628">MIIRYDVKARYQIEEIFQYGKSNFGSQTALRYIQKLRENINGLKQHPLAGSIEWLLTDKEHEYRFIFVKPYKVIYSIKGEIIRIHLFWHTYRNPDTLKSCPLEVCEPSSPYGKE</sequence>
<dbReference type="RefSeq" id="WP_022218420.1">
    <property type="nucleotide sequence ID" value="NZ_CALIXP010000085.1"/>
</dbReference>
<dbReference type="Gene3D" id="3.30.2310.20">
    <property type="entry name" value="RelE-like"/>
    <property type="match status" value="1"/>
</dbReference>
<evidence type="ECO:0000313" key="2">
    <source>
        <dbReference type="EMBL" id="OUP31489.1"/>
    </source>
</evidence>
<comment type="caution">
    <text evidence="2">The sequence shown here is derived from an EMBL/GenBank/DDBJ whole genome shotgun (WGS) entry which is preliminary data.</text>
</comment>
<dbReference type="GeneID" id="61677283"/>
<dbReference type="Pfam" id="PF05016">
    <property type="entry name" value="ParE_toxin"/>
    <property type="match status" value="1"/>
</dbReference>